<comment type="catalytic activity">
    <reaction evidence="2">
        <text>2 GTP = 3',3'-c-di-GMP + 2 diphosphate</text>
        <dbReference type="Rhea" id="RHEA:24898"/>
        <dbReference type="ChEBI" id="CHEBI:33019"/>
        <dbReference type="ChEBI" id="CHEBI:37565"/>
        <dbReference type="ChEBI" id="CHEBI:58805"/>
        <dbReference type="EC" id="2.7.7.65"/>
    </reaction>
</comment>
<dbReference type="NCBIfam" id="TIGR00254">
    <property type="entry name" value="GGDEF"/>
    <property type="match status" value="1"/>
</dbReference>
<dbReference type="PROSITE" id="PS50887">
    <property type="entry name" value="GGDEF"/>
    <property type="match status" value="1"/>
</dbReference>
<dbReference type="PANTHER" id="PTHR45138:SF9">
    <property type="entry name" value="DIGUANYLATE CYCLASE DGCM-RELATED"/>
    <property type="match status" value="1"/>
</dbReference>
<dbReference type="GO" id="GO:0052621">
    <property type="term" value="F:diguanylate cyclase activity"/>
    <property type="evidence" value="ECO:0007669"/>
    <property type="project" value="UniProtKB-EC"/>
</dbReference>
<proteinExistence type="predicted"/>
<dbReference type="GO" id="GO:0043709">
    <property type="term" value="P:cell adhesion involved in single-species biofilm formation"/>
    <property type="evidence" value="ECO:0007669"/>
    <property type="project" value="TreeGrafter"/>
</dbReference>
<dbReference type="STRING" id="1121001.SAMN02745857_02309"/>
<dbReference type="Gene3D" id="3.30.70.270">
    <property type="match status" value="1"/>
</dbReference>
<keyword evidence="3" id="KW-0812">Transmembrane</keyword>
<evidence type="ECO:0000313" key="5">
    <source>
        <dbReference type="EMBL" id="SMC25883.1"/>
    </source>
</evidence>
<dbReference type="InterPro" id="IPR050469">
    <property type="entry name" value="Diguanylate_Cyclase"/>
</dbReference>
<reference evidence="5 6" key="1">
    <citation type="submission" date="2017-04" db="EMBL/GenBank/DDBJ databases">
        <authorList>
            <person name="Afonso C.L."/>
            <person name="Miller P.J."/>
            <person name="Scott M.A."/>
            <person name="Spackman E."/>
            <person name="Goraichik I."/>
            <person name="Dimitrov K.M."/>
            <person name="Suarez D.L."/>
            <person name="Swayne D.E."/>
        </authorList>
    </citation>
    <scope>NUCLEOTIDE SEQUENCE [LARGE SCALE GENOMIC DNA]</scope>
    <source>
        <strain evidence="5 6">DSM 23236</strain>
    </source>
</reference>
<dbReference type="GO" id="GO:1902201">
    <property type="term" value="P:negative regulation of bacterial-type flagellum-dependent cell motility"/>
    <property type="evidence" value="ECO:0007669"/>
    <property type="project" value="TreeGrafter"/>
</dbReference>
<dbReference type="RefSeq" id="WP_176216895.1">
    <property type="nucleotide sequence ID" value="NZ_FWXD01000012.1"/>
</dbReference>
<evidence type="ECO:0000256" key="3">
    <source>
        <dbReference type="SAM" id="Phobius"/>
    </source>
</evidence>
<dbReference type="Pfam" id="PF00990">
    <property type="entry name" value="GGDEF"/>
    <property type="match status" value="1"/>
</dbReference>
<name>A0A1W1XPI6_9NEIS</name>
<dbReference type="CDD" id="cd01949">
    <property type="entry name" value="GGDEF"/>
    <property type="match status" value="1"/>
</dbReference>
<dbReference type="InterPro" id="IPR000160">
    <property type="entry name" value="GGDEF_dom"/>
</dbReference>
<dbReference type="SUPFAM" id="SSF55073">
    <property type="entry name" value="Nucleotide cyclase"/>
    <property type="match status" value="1"/>
</dbReference>
<dbReference type="AlphaFoldDB" id="A0A1W1XPI6"/>
<keyword evidence="3" id="KW-0472">Membrane</keyword>
<organism evidence="5 6">
    <name type="scientific">Andreprevotia lacus DSM 23236</name>
    <dbReference type="NCBI Taxonomy" id="1121001"/>
    <lineage>
        <taxon>Bacteria</taxon>
        <taxon>Pseudomonadati</taxon>
        <taxon>Pseudomonadota</taxon>
        <taxon>Betaproteobacteria</taxon>
        <taxon>Neisseriales</taxon>
        <taxon>Chitinibacteraceae</taxon>
        <taxon>Andreprevotia</taxon>
    </lineage>
</organism>
<dbReference type="GO" id="GO:0005886">
    <property type="term" value="C:plasma membrane"/>
    <property type="evidence" value="ECO:0007669"/>
    <property type="project" value="TreeGrafter"/>
</dbReference>
<dbReference type="Proteomes" id="UP000192761">
    <property type="component" value="Unassembled WGS sequence"/>
</dbReference>
<dbReference type="EMBL" id="FWXD01000012">
    <property type="protein sequence ID" value="SMC25883.1"/>
    <property type="molecule type" value="Genomic_DNA"/>
</dbReference>
<keyword evidence="6" id="KW-1185">Reference proteome</keyword>
<dbReference type="InterPro" id="IPR043128">
    <property type="entry name" value="Rev_trsase/Diguanyl_cyclase"/>
</dbReference>
<protein>
    <recommendedName>
        <fullName evidence="1">diguanylate cyclase</fullName>
        <ecNumber evidence="1">2.7.7.65</ecNumber>
    </recommendedName>
</protein>
<gene>
    <name evidence="5" type="ORF">SAMN02745857_02309</name>
</gene>
<evidence type="ECO:0000256" key="2">
    <source>
        <dbReference type="ARBA" id="ARBA00034247"/>
    </source>
</evidence>
<dbReference type="FunFam" id="3.30.70.270:FF:000001">
    <property type="entry name" value="Diguanylate cyclase domain protein"/>
    <property type="match status" value="1"/>
</dbReference>
<evidence type="ECO:0000313" key="6">
    <source>
        <dbReference type="Proteomes" id="UP000192761"/>
    </source>
</evidence>
<sequence>MRQRRVWGRYREYYAFWVRGIATGLARRMLLWILSISAVAALMATSIQLFFDYRRDLSDLEQGMRYIEQNQLPGLADAAWNFNVAGLRVQLDGIGRSPWVAGATVRYGPSQSAELTTGEIRLDERGIHDFVLQRNGVVVGKIYIAPNLQTLYGRTLDRIAIVLATQGVKSLVISICILLVTAWMVTRHLTQMAGFAKSFEPGRQFKPFVLRRNPKTPRDELAVLADALNDAYQRLYTAHEFEARHNEILSEEVAQRTAELSDAHRKLARLAVTDRLTGLVNRLGLEETFARELGAAHAGGRALSVIIADIDMFKAVNDTWGHQAGDAVLQEFAAILIREARGNDVVGRWGGEEFLILCPQTGLEGACLLAERMRASVAAHAFPVIGSKTSTFGVASFRSGDSENSLLKRADDALYRAKAVGRNSVGQEAADSDPA</sequence>
<feature type="domain" description="GGDEF" evidence="4">
    <location>
        <begin position="301"/>
        <end position="430"/>
    </location>
</feature>
<keyword evidence="3" id="KW-1133">Transmembrane helix</keyword>
<dbReference type="PANTHER" id="PTHR45138">
    <property type="entry name" value="REGULATORY COMPONENTS OF SENSORY TRANSDUCTION SYSTEM"/>
    <property type="match status" value="1"/>
</dbReference>
<feature type="transmembrane region" description="Helical" evidence="3">
    <location>
        <begin position="29"/>
        <end position="51"/>
    </location>
</feature>
<evidence type="ECO:0000259" key="4">
    <source>
        <dbReference type="PROSITE" id="PS50887"/>
    </source>
</evidence>
<dbReference type="InterPro" id="IPR029787">
    <property type="entry name" value="Nucleotide_cyclase"/>
</dbReference>
<dbReference type="SMART" id="SM00267">
    <property type="entry name" value="GGDEF"/>
    <property type="match status" value="1"/>
</dbReference>
<evidence type="ECO:0000256" key="1">
    <source>
        <dbReference type="ARBA" id="ARBA00012528"/>
    </source>
</evidence>
<dbReference type="EC" id="2.7.7.65" evidence="1"/>
<accession>A0A1W1XPI6</accession>